<evidence type="ECO:0000313" key="14">
    <source>
        <dbReference type="Proteomes" id="UP001596500"/>
    </source>
</evidence>
<feature type="transmembrane region" description="Helical" evidence="12">
    <location>
        <begin position="64"/>
        <end position="85"/>
    </location>
</feature>
<gene>
    <name evidence="13" type="ORF">ACFQNG_18345</name>
</gene>
<keyword evidence="10" id="KW-1015">Disulfide bond</keyword>
<keyword evidence="6" id="KW-0560">Oxidoreductase</keyword>
<sequence length="317" mass="35358">MKSCEKPTNIFPLALVTLVGLFLINILGFIDTQTGSALGCGRDWPLCNGEIFPAEWDLHTAIEFIHRLTVFIDLFLLAFLTAATWKRYRTRKVIRVLMGICFAGFGGESALGAMSVFFQNPPSVLALHLGMSLVSFSALYLWTATLRQIETGKGQRLDTHDTTRIKQLGKWSWGTLIYCFLVIYFGAYVSFTGAGVYFQGWPFPTESFSQAHAALFIDLTHRLMALVLFLLILRLNLLACRMRLDRKDLWVGSLHALLLAVLQMFSGALLIITKLNLMAFLLHVTIVPLLVCSLSLLGLKTYSSQGKGRLMGSTLTH</sequence>
<feature type="transmembrane region" description="Helical" evidence="12">
    <location>
        <begin position="219"/>
        <end position="237"/>
    </location>
</feature>
<reference evidence="14" key="1">
    <citation type="journal article" date="2019" name="Int. J. Syst. Evol. Microbiol.">
        <title>The Global Catalogue of Microorganisms (GCM) 10K type strain sequencing project: providing services to taxonomists for standard genome sequencing and annotation.</title>
        <authorList>
            <consortium name="The Broad Institute Genomics Platform"/>
            <consortium name="The Broad Institute Genome Sequencing Center for Infectious Disease"/>
            <person name="Wu L."/>
            <person name="Ma J."/>
        </authorList>
    </citation>
    <scope>NUCLEOTIDE SEQUENCE [LARGE SCALE GENOMIC DNA]</scope>
    <source>
        <strain evidence="14">CGMCC 1.12942</strain>
    </source>
</reference>
<keyword evidence="5 12" id="KW-1133">Transmembrane helix</keyword>
<dbReference type="PANTHER" id="PTHR35457">
    <property type="entry name" value="HEME A SYNTHASE"/>
    <property type="match status" value="1"/>
</dbReference>
<evidence type="ECO:0000256" key="10">
    <source>
        <dbReference type="ARBA" id="ARBA00023157"/>
    </source>
</evidence>
<keyword evidence="3 12" id="KW-0812">Transmembrane</keyword>
<dbReference type="EMBL" id="JBHTBW010000070">
    <property type="protein sequence ID" value="MFC7443032.1"/>
    <property type="molecule type" value="Genomic_DNA"/>
</dbReference>
<organism evidence="13 14">
    <name type="scientific">Laceyella putida</name>
    <dbReference type="NCBI Taxonomy" id="110101"/>
    <lineage>
        <taxon>Bacteria</taxon>
        <taxon>Bacillati</taxon>
        <taxon>Bacillota</taxon>
        <taxon>Bacilli</taxon>
        <taxon>Bacillales</taxon>
        <taxon>Thermoactinomycetaceae</taxon>
        <taxon>Laceyella</taxon>
    </lineage>
</organism>
<feature type="transmembrane region" description="Helical" evidence="12">
    <location>
        <begin position="97"/>
        <end position="118"/>
    </location>
</feature>
<keyword evidence="4" id="KW-0479">Metal-binding</keyword>
<evidence type="ECO:0000256" key="3">
    <source>
        <dbReference type="ARBA" id="ARBA00022692"/>
    </source>
</evidence>
<evidence type="ECO:0000256" key="9">
    <source>
        <dbReference type="ARBA" id="ARBA00023136"/>
    </source>
</evidence>
<keyword evidence="9 12" id="KW-0472">Membrane</keyword>
<comment type="subcellular location">
    <subcellularLocation>
        <location evidence="1">Membrane</location>
        <topology evidence="1">Multi-pass membrane protein</topology>
    </subcellularLocation>
</comment>
<dbReference type="PANTHER" id="PTHR35457:SF1">
    <property type="entry name" value="HEME A SYNTHASE"/>
    <property type="match status" value="1"/>
</dbReference>
<evidence type="ECO:0000256" key="7">
    <source>
        <dbReference type="ARBA" id="ARBA00023004"/>
    </source>
</evidence>
<keyword evidence="8" id="KW-0350">Heme biosynthesis</keyword>
<keyword evidence="2" id="KW-1003">Cell membrane</keyword>
<keyword evidence="7" id="KW-0408">Iron</keyword>
<protein>
    <submittedName>
        <fullName evidence="13">Heme A synthase</fullName>
    </submittedName>
</protein>
<evidence type="ECO:0000256" key="1">
    <source>
        <dbReference type="ARBA" id="ARBA00004141"/>
    </source>
</evidence>
<keyword evidence="14" id="KW-1185">Reference proteome</keyword>
<evidence type="ECO:0000256" key="11">
    <source>
        <dbReference type="ARBA" id="ARBA00023444"/>
    </source>
</evidence>
<accession>A0ABW2RPP7</accession>
<dbReference type="Proteomes" id="UP001596500">
    <property type="component" value="Unassembled WGS sequence"/>
</dbReference>
<evidence type="ECO:0000256" key="12">
    <source>
        <dbReference type="SAM" id="Phobius"/>
    </source>
</evidence>
<feature type="transmembrane region" description="Helical" evidence="12">
    <location>
        <begin position="249"/>
        <end position="272"/>
    </location>
</feature>
<dbReference type="RefSeq" id="WP_379867348.1">
    <property type="nucleotide sequence ID" value="NZ_JBHTBW010000070.1"/>
</dbReference>
<evidence type="ECO:0000256" key="5">
    <source>
        <dbReference type="ARBA" id="ARBA00022989"/>
    </source>
</evidence>
<feature type="transmembrane region" description="Helical" evidence="12">
    <location>
        <begin position="12"/>
        <end position="30"/>
    </location>
</feature>
<feature type="transmembrane region" description="Helical" evidence="12">
    <location>
        <begin position="278"/>
        <end position="299"/>
    </location>
</feature>
<dbReference type="Pfam" id="PF02628">
    <property type="entry name" value="COX15-CtaA"/>
    <property type="match status" value="1"/>
</dbReference>
<feature type="transmembrane region" description="Helical" evidence="12">
    <location>
        <begin position="176"/>
        <end position="199"/>
    </location>
</feature>
<evidence type="ECO:0000256" key="4">
    <source>
        <dbReference type="ARBA" id="ARBA00022723"/>
    </source>
</evidence>
<feature type="transmembrane region" description="Helical" evidence="12">
    <location>
        <begin position="124"/>
        <end position="143"/>
    </location>
</feature>
<proteinExistence type="predicted"/>
<comment type="pathway">
    <text evidence="11">Porphyrin-containing compound metabolism.</text>
</comment>
<comment type="caution">
    <text evidence="13">The sequence shown here is derived from an EMBL/GenBank/DDBJ whole genome shotgun (WGS) entry which is preliminary data.</text>
</comment>
<evidence type="ECO:0000256" key="8">
    <source>
        <dbReference type="ARBA" id="ARBA00023133"/>
    </source>
</evidence>
<dbReference type="InterPro" id="IPR003780">
    <property type="entry name" value="COX15/CtaA_fam"/>
</dbReference>
<name>A0ABW2RPP7_9BACL</name>
<evidence type="ECO:0000256" key="6">
    <source>
        <dbReference type="ARBA" id="ARBA00023002"/>
    </source>
</evidence>
<evidence type="ECO:0000256" key="2">
    <source>
        <dbReference type="ARBA" id="ARBA00022475"/>
    </source>
</evidence>
<evidence type="ECO:0000313" key="13">
    <source>
        <dbReference type="EMBL" id="MFC7443032.1"/>
    </source>
</evidence>
<dbReference type="InterPro" id="IPR050450">
    <property type="entry name" value="COX15/CtaA_HemeA_synthase"/>
</dbReference>